<proteinExistence type="predicted"/>
<organism evidence="1 2">
    <name type="scientific">Gallibacterium anatis (strain UMN179)</name>
    <name type="common">Pasteurella anatis</name>
    <dbReference type="NCBI Taxonomy" id="1005058"/>
    <lineage>
        <taxon>Bacteria</taxon>
        <taxon>Pseudomonadati</taxon>
        <taxon>Pseudomonadota</taxon>
        <taxon>Gammaproteobacteria</taxon>
        <taxon>Pasteurellales</taxon>
        <taxon>Pasteurellaceae</taxon>
        <taxon>Gallibacterium</taxon>
    </lineage>
</organism>
<gene>
    <name evidence="1" type="ordered locus">UMN179_00352</name>
</gene>
<dbReference type="HOGENOM" id="CLU_177114_1_0_6"/>
<accession>F4HBN2</accession>
<dbReference type="KEGG" id="gan:UMN179_00352"/>
<evidence type="ECO:0000313" key="2">
    <source>
        <dbReference type="Proteomes" id="UP000006908"/>
    </source>
</evidence>
<dbReference type="Pfam" id="PF10387">
    <property type="entry name" value="DUF2442"/>
    <property type="match status" value="1"/>
</dbReference>
<dbReference type="AlphaFoldDB" id="F4HBN2"/>
<evidence type="ECO:0008006" key="3">
    <source>
        <dbReference type="Google" id="ProtNLM"/>
    </source>
</evidence>
<dbReference type="eggNOG" id="ENOG50341ME">
    <property type="taxonomic scope" value="Bacteria"/>
</dbReference>
<name>F4HBN2_GALAU</name>
<dbReference type="InterPro" id="IPR018841">
    <property type="entry name" value="DUF2442"/>
</dbReference>
<dbReference type="EMBL" id="CP002667">
    <property type="protein sequence ID" value="AEC16389.1"/>
    <property type="molecule type" value="Genomic_DNA"/>
</dbReference>
<dbReference type="STRING" id="1005058.UMN179_00352"/>
<reference evidence="1 2" key="1">
    <citation type="journal article" date="2011" name="J. Bacteriol.">
        <title>Complete genome sequence of Gallibacterium anatis strain UMN179, isolated from a laying hen with peritonitis.</title>
        <authorList>
            <person name="Johnson T.J."/>
            <person name="Fernandez-Alarcon C."/>
            <person name="Bojesen A.M."/>
            <person name="Nolan L.K."/>
            <person name="Trampel D.W."/>
            <person name="Seemann T."/>
        </authorList>
    </citation>
    <scope>NUCLEOTIDE SEQUENCE [LARGE SCALE GENOMIC DNA]</scope>
    <source>
        <strain evidence="1 2">UMN179</strain>
    </source>
</reference>
<sequence length="100" mass="11450">MNSLKPAVATKVLINDDNFQLILKDGRTLGIPFDWFPRLKSASQAERENYDLSPIGDDINWWDLDLNLSVNNLLLGYKEFNPGWSLQEYLARNGITPPKE</sequence>
<protein>
    <recommendedName>
        <fullName evidence="3">DUF2442 domain-containing protein</fullName>
    </recommendedName>
</protein>
<evidence type="ECO:0000313" key="1">
    <source>
        <dbReference type="EMBL" id="AEC16389.1"/>
    </source>
</evidence>
<dbReference type="Proteomes" id="UP000006908">
    <property type="component" value="Chromosome"/>
</dbReference>
<dbReference type="Gene3D" id="3.30.2020.40">
    <property type="entry name" value="Uncharacterised protein PF10387, DUF2442"/>
    <property type="match status" value="1"/>
</dbReference>
<dbReference type="RefSeq" id="WP_013745176.1">
    <property type="nucleotide sequence ID" value="NC_015460.1"/>
</dbReference>